<keyword evidence="4" id="KW-0812">Transmembrane</keyword>
<protein>
    <recommendedName>
        <fullName evidence="9">Cation/H+ exchanger transmembrane domain-containing protein</fullName>
    </recommendedName>
</protein>
<feature type="domain" description="Cation/H+ exchanger transmembrane" evidence="9">
    <location>
        <begin position="24"/>
        <end position="89"/>
    </location>
</feature>
<dbReference type="EMBL" id="CP093349">
    <property type="protein sequence ID" value="WOH08510.1"/>
    <property type="molecule type" value="Genomic_DNA"/>
</dbReference>
<reference evidence="10" key="2">
    <citation type="submission" date="2022-03" db="EMBL/GenBank/DDBJ databases">
        <title>Draft title - Genomic analysis of global carrot germplasm unveils the trajectory of domestication and the origin of high carotenoid orange carrot.</title>
        <authorList>
            <person name="Iorizzo M."/>
            <person name="Ellison S."/>
            <person name="Senalik D."/>
            <person name="Macko-Podgorni A."/>
            <person name="Grzebelus D."/>
            <person name="Bostan H."/>
            <person name="Rolling W."/>
            <person name="Curaba J."/>
            <person name="Simon P."/>
        </authorList>
    </citation>
    <scope>NUCLEOTIDE SEQUENCE</scope>
    <source>
        <tissue evidence="10">Leaf</tissue>
    </source>
</reference>
<evidence type="ECO:0000313" key="10">
    <source>
        <dbReference type="EMBL" id="WOH08510.1"/>
    </source>
</evidence>
<evidence type="ECO:0000256" key="8">
    <source>
        <dbReference type="ARBA" id="ARBA00023136"/>
    </source>
</evidence>
<evidence type="ECO:0000256" key="7">
    <source>
        <dbReference type="ARBA" id="ARBA00023065"/>
    </source>
</evidence>
<keyword evidence="2" id="KW-0813">Transport</keyword>
<dbReference type="PANTHER" id="PTHR16254:SF14">
    <property type="entry name" value="TRANSMEMBRANE AND COILED-COIL DOMAIN-CONTAINING PROTEIN 3"/>
    <property type="match status" value="1"/>
</dbReference>
<dbReference type="InterPro" id="IPR006153">
    <property type="entry name" value="Cation/H_exchanger_TM"/>
</dbReference>
<evidence type="ECO:0000256" key="3">
    <source>
        <dbReference type="ARBA" id="ARBA00022449"/>
    </source>
</evidence>
<evidence type="ECO:0000259" key="9">
    <source>
        <dbReference type="Pfam" id="PF00999"/>
    </source>
</evidence>
<evidence type="ECO:0000256" key="4">
    <source>
        <dbReference type="ARBA" id="ARBA00022692"/>
    </source>
</evidence>
<keyword evidence="6" id="KW-1133">Transmembrane helix</keyword>
<keyword evidence="11" id="KW-1185">Reference proteome</keyword>
<name>A0AAF1B700_DAUCS</name>
<evidence type="ECO:0000256" key="5">
    <source>
        <dbReference type="ARBA" id="ARBA00022729"/>
    </source>
</evidence>
<organism evidence="10 11">
    <name type="scientific">Daucus carota subsp. sativus</name>
    <name type="common">Carrot</name>
    <dbReference type="NCBI Taxonomy" id="79200"/>
    <lineage>
        <taxon>Eukaryota</taxon>
        <taxon>Viridiplantae</taxon>
        <taxon>Streptophyta</taxon>
        <taxon>Embryophyta</taxon>
        <taxon>Tracheophyta</taxon>
        <taxon>Spermatophyta</taxon>
        <taxon>Magnoliopsida</taxon>
        <taxon>eudicotyledons</taxon>
        <taxon>Gunneridae</taxon>
        <taxon>Pentapetalae</taxon>
        <taxon>asterids</taxon>
        <taxon>campanulids</taxon>
        <taxon>Apiales</taxon>
        <taxon>Apiaceae</taxon>
        <taxon>Apioideae</taxon>
        <taxon>Scandiceae</taxon>
        <taxon>Daucinae</taxon>
        <taxon>Daucus</taxon>
        <taxon>Daucus sect. Daucus</taxon>
    </lineage>
</organism>
<dbReference type="GO" id="GO:0016020">
    <property type="term" value="C:membrane"/>
    <property type="evidence" value="ECO:0007669"/>
    <property type="project" value="UniProtKB-SubCell"/>
</dbReference>
<reference evidence="10" key="1">
    <citation type="journal article" date="2016" name="Nat. Genet.">
        <title>A high-quality carrot genome assembly provides new insights into carotenoid accumulation and asterid genome evolution.</title>
        <authorList>
            <person name="Iorizzo M."/>
            <person name="Ellison S."/>
            <person name="Senalik D."/>
            <person name="Zeng P."/>
            <person name="Satapoomin P."/>
            <person name="Huang J."/>
            <person name="Bowman M."/>
            <person name="Iovene M."/>
            <person name="Sanseverino W."/>
            <person name="Cavagnaro P."/>
            <person name="Yildiz M."/>
            <person name="Macko-Podgorni A."/>
            <person name="Moranska E."/>
            <person name="Grzebelus E."/>
            <person name="Grzebelus D."/>
            <person name="Ashrafi H."/>
            <person name="Zheng Z."/>
            <person name="Cheng S."/>
            <person name="Spooner D."/>
            <person name="Van Deynze A."/>
            <person name="Simon P."/>
        </authorList>
    </citation>
    <scope>NUCLEOTIDE SEQUENCE</scope>
    <source>
        <tissue evidence="10">Leaf</tissue>
    </source>
</reference>
<dbReference type="PANTHER" id="PTHR16254">
    <property type="entry name" value="POTASSIUM/PROTON ANTIPORTER-RELATED"/>
    <property type="match status" value="1"/>
</dbReference>
<keyword evidence="5" id="KW-0732">Signal</keyword>
<comment type="subcellular location">
    <subcellularLocation>
        <location evidence="1">Membrane</location>
        <topology evidence="1">Multi-pass membrane protein</topology>
    </subcellularLocation>
</comment>
<dbReference type="Gene3D" id="1.20.1530.20">
    <property type="match status" value="1"/>
</dbReference>
<dbReference type="Proteomes" id="UP000077755">
    <property type="component" value="Chromosome 7"/>
</dbReference>
<dbReference type="InterPro" id="IPR038770">
    <property type="entry name" value="Na+/solute_symporter_sf"/>
</dbReference>
<dbReference type="GO" id="GO:0015386">
    <property type="term" value="F:potassium:proton antiporter activity"/>
    <property type="evidence" value="ECO:0007669"/>
    <property type="project" value="InterPro"/>
</dbReference>
<evidence type="ECO:0000256" key="2">
    <source>
        <dbReference type="ARBA" id="ARBA00022448"/>
    </source>
</evidence>
<keyword evidence="7" id="KW-0406">Ion transport</keyword>
<proteinExistence type="predicted"/>
<keyword evidence="3" id="KW-0050">Antiport</keyword>
<dbReference type="AlphaFoldDB" id="A0AAF1B700"/>
<accession>A0AAF1B700</accession>
<keyword evidence="8" id="KW-0472">Membrane</keyword>
<dbReference type="Pfam" id="PF00999">
    <property type="entry name" value="Na_H_Exchanger"/>
    <property type="match status" value="1"/>
</dbReference>
<gene>
    <name evidence="10" type="ORF">DCAR_0727951</name>
</gene>
<evidence type="ECO:0000256" key="6">
    <source>
        <dbReference type="ARBA" id="ARBA00022989"/>
    </source>
</evidence>
<evidence type="ECO:0000256" key="1">
    <source>
        <dbReference type="ARBA" id="ARBA00004141"/>
    </source>
</evidence>
<sequence length="90" mass="10113">MVLVLKLHLVFKYESLCLVPLLKLYQLAAVAFCLLVAWCSDKLGLIFELGSFAAGVMIATTDLAQHTLEQVRLLFSFKLAMVKSIVFFIF</sequence>
<evidence type="ECO:0000313" key="11">
    <source>
        <dbReference type="Proteomes" id="UP000077755"/>
    </source>
</evidence>
<dbReference type="InterPro" id="IPR045158">
    <property type="entry name" value="KEA4/5/6-like"/>
</dbReference>